<dbReference type="EMBL" id="JAYLAA010000031">
    <property type="protein sequence ID" value="MEC3875584.1"/>
    <property type="molecule type" value="Genomic_DNA"/>
</dbReference>
<sequence length="151" mass="16748">MNTVQVIKINETSNLVRLKVNKGDRIDYVMLMPNNIVLYEKTILDPDGNGNIEQYNENGIIIANFRVKKQLNGKFNTELSFINNAAFFDGQLECIKKTYDYIKSTCDKDTTCSIACDIAPNCAIVMYGVAAAHCAARNNTPPKTSLSISAD</sequence>
<gene>
    <name evidence="1" type="ORF">SOP96_07675</name>
</gene>
<name>A0ABU6HRA8_9FLAO</name>
<protein>
    <submittedName>
        <fullName evidence="1">Uncharacterized protein</fullName>
    </submittedName>
</protein>
<dbReference type="RefSeq" id="WP_326320399.1">
    <property type="nucleotide sequence ID" value="NZ_JAYLAA010000031.1"/>
</dbReference>
<accession>A0ABU6HRA8</accession>
<proteinExistence type="predicted"/>
<reference evidence="1 2" key="1">
    <citation type="submission" date="2024-01" db="EMBL/GenBank/DDBJ databases">
        <title>Chryseobacterium sp. T9W2-O.</title>
        <authorList>
            <person name="Maltman C."/>
        </authorList>
    </citation>
    <scope>NUCLEOTIDE SEQUENCE [LARGE SCALE GENOMIC DNA]</scope>
    <source>
        <strain evidence="1 2">T9W2-O</strain>
    </source>
</reference>
<dbReference type="Proteomes" id="UP001348397">
    <property type="component" value="Unassembled WGS sequence"/>
</dbReference>
<evidence type="ECO:0000313" key="1">
    <source>
        <dbReference type="EMBL" id="MEC3875584.1"/>
    </source>
</evidence>
<keyword evidence="2" id="KW-1185">Reference proteome</keyword>
<organism evidence="1 2">
    <name type="scientific">Chryseobacterium salviniae</name>
    <dbReference type="NCBI Taxonomy" id="3101750"/>
    <lineage>
        <taxon>Bacteria</taxon>
        <taxon>Pseudomonadati</taxon>
        <taxon>Bacteroidota</taxon>
        <taxon>Flavobacteriia</taxon>
        <taxon>Flavobacteriales</taxon>
        <taxon>Weeksellaceae</taxon>
        <taxon>Chryseobacterium group</taxon>
        <taxon>Chryseobacterium</taxon>
    </lineage>
</organism>
<comment type="caution">
    <text evidence="1">The sequence shown here is derived from an EMBL/GenBank/DDBJ whole genome shotgun (WGS) entry which is preliminary data.</text>
</comment>
<evidence type="ECO:0000313" key="2">
    <source>
        <dbReference type="Proteomes" id="UP001348397"/>
    </source>
</evidence>